<feature type="compositionally biased region" description="Basic and acidic residues" evidence="1">
    <location>
        <begin position="78"/>
        <end position="88"/>
    </location>
</feature>
<proteinExistence type="predicted"/>
<gene>
    <name evidence="2" type="ORF">H0P51_17280</name>
</gene>
<keyword evidence="3" id="KW-1185">Reference proteome</keyword>
<dbReference type="EMBL" id="CP059165">
    <property type="protein sequence ID" value="QLL05588.1"/>
    <property type="molecule type" value="Genomic_DNA"/>
</dbReference>
<reference evidence="2" key="1">
    <citation type="submission" date="2020-07" db="EMBL/GenBank/DDBJ databases">
        <title>Description of Mycobacterium gordonae subsp. intergordonae subsp.nov. and Mycobacterium gordonae subsp. gordonae subsp. nov.</title>
        <authorList>
            <person name="Huang H."/>
        </authorList>
    </citation>
    <scope>NUCLEOTIDE SEQUENCE [LARGE SCALE GENOMIC DNA]</scope>
    <source>
        <strain evidence="2">24T</strain>
    </source>
</reference>
<protein>
    <submittedName>
        <fullName evidence="2">Uncharacterized protein</fullName>
    </submittedName>
</protein>
<dbReference type="KEGG" id="mgor:H0P51_17280"/>
<reference evidence="2" key="2">
    <citation type="submission" date="2020-07" db="EMBL/GenBank/DDBJ databases">
        <authorList>
            <person name="Yu X."/>
        </authorList>
    </citation>
    <scope>NUCLEOTIDE SEQUENCE [LARGE SCALE GENOMIC DNA]</scope>
    <source>
        <strain evidence="2">24T</strain>
    </source>
</reference>
<feature type="compositionally biased region" description="Basic and acidic residues" evidence="1">
    <location>
        <begin position="57"/>
        <end position="67"/>
    </location>
</feature>
<name>A0A7D6DVD3_9MYCO</name>
<dbReference type="AlphaFoldDB" id="A0A7D6DVD3"/>
<organism evidence="2 3">
    <name type="scientific">Mycobacterium vicinigordonae</name>
    <dbReference type="NCBI Taxonomy" id="1719132"/>
    <lineage>
        <taxon>Bacteria</taxon>
        <taxon>Bacillati</taxon>
        <taxon>Actinomycetota</taxon>
        <taxon>Actinomycetes</taxon>
        <taxon>Mycobacteriales</taxon>
        <taxon>Mycobacteriaceae</taxon>
        <taxon>Mycobacterium</taxon>
    </lineage>
</organism>
<feature type="region of interest" description="Disordered" evidence="1">
    <location>
        <begin position="57"/>
        <end position="99"/>
    </location>
</feature>
<dbReference type="Proteomes" id="UP000510682">
    <property type="component" value="Chromosome"/>
</dbReference>
<dbReference type="RefSeq" id="WP_180913999.1">
    <property type="nucleotide sequence ID" value="NZ_CP059165.1"/>
</dbReference>
<evidence type="ECO:0000313" key="2">
    <source>
        <dbReference type="EMBL" id="QLL05588.1"/>
    </source>
</evidence>
<accession>A0A7D6DVD3</accession>
<sequence length="118" mass="12852">MTADISTTAPTEPATYAGPVCQSCGGPCWRWKGSVWGYTCTACIERYLDDGERAWQAKSPNARDRISRNLLHGNDNPNFDHDEEEKSTPGRGGSALCAASRPGVARHTELKGRVLQCL</sequence>
<evidence type="ECO:0000256" key="1">
    <source>
        <dbReference type="SAM" id="MobiDB-lite"/>
    </source>
</evidence>
<evidence type="ECO:0000313" key="3">
    <source>
        <dbReference type="Proteomes" id="UP000510682"/>
    </source>
</evidence>